<evidence type="ECO:0008006" key="3">
    <source>
        <dbReference type="Google" id="ProtNLM"/>
    </source>
</evidence>
<dbReference type="InterPro" id="IPR019789">
    <property type="entry name" value="Xul5P/Fru6P_PKetolase_ThDP_BS"/>
</dbReference>
<dbReference type="PROSITE" id="PS60003">
    <property type="entry name" value="PHOSPHOKETOLASE_2"/>
    <property type="match status" value="1"/>
</dbReference>
<evidence type="ECO:0000313" key="2">
    <source>
        <dbReference type="Proteomes" id="UP000280819"/>
    </source>
</evidence>
<name>A0A3P1T3U4_9ACTN</name>
<dbReference type="OrthoDB" id="292843at2"/>
<organism evidence="1 2">
    <name type="scientific">Arachnia propionica</name>
    <dbReference type="NCBI Taxonomy" id="1750"/>
    <lineage>
        <taxon>Bacteria</taxon>
        <taxon>Bacillati</taxon>
        <taxon>Actinomycetota</taxon>
        <taxon>Actinomycetes</taxon>
        <taxon>Propionibacteriales</taxon>
        <taxon>Propionibacteriaceae</taxon>
        <taxon>Arachnia</taxon>
    </lineage>
</organism>
<dbReference type="Proteomes" id="UP000280819">
    <property type="component" value="Unassembled WGS sequence"/>
</dbReference>
<sequence>MNRCEQLIEGTNWGALGEHAHGPATDLPELLGVLLSGDGEAAREAVHEIWEATMHQGRAFDSTPPVTRFLAHWIAGQGDEDWDEAGPYIALRHIHESGQAAREPEAEDSELAACAAEVLGELAPLALQPTHPADGIITAALLPWVGVLGSHRQAVSLRTRLDAALDGDATTREWRGLAVLGLGELGQDVSRFLDDPDPAIRTCAALTSSGAGATRVLQETAALGEAADEWFAWTVSFRFIHGVSNACELELRARQG</sequence>
<dbReference type="AlphaFoldDB" id="A0A3P1T3U4"/>
<dbReference type="EMBL" id="RQZG01000026">
    <property type="protein sequence ID" value="RRD03163.1"/>
    <property type="molecule type" value="Genomic_DNA"/>
</dbReference>
<dbReference type="GO" id="GO:0005975">
    <property type="term" value="P:carbohydrate metabolic process"/>
    <property type="evidence" value="ECO:0007669"/>
    <property type="project" value="InterPro"/>
</dbReference>
<comment type="caution">
    <text evidence="1">The sequence shown here is derived from an EMBL/GenBank/DDBJ whole genome shotgun (WGS) entry which is preliminary data.</text>
</comment>
<gene>
    <name evidence="1" type="ORF">EII34_15225</name>
</gene>
<evidence type="ECO:0000313" key="1">
    <source>
        <dbReference type="EMBL" id="RRD03163.1"/>
    </source>
</evidence>
<reference evidence="1 2" key="1">
    <citation type="submission" date="2018-11" db="EMBL/GenBank/DDBJ databases">
        <title>Genomes From Bacteria Associated with the Canine Oral Cavity: a Test Case for Automated Genome-Based Taxonomic Assignment.</title>
        <authorList>
            <person name="Coil D.A."/>
            <person name="Jospin G."/>
            <person name="Darling A.E."/>
            <person name="Wallis C."/>
            <person name="Davis I.J."/>
            <person name="Harris S."/>
            <person name="Eisen J.A."/>
            <person name="Holcombe L.J."/>
            <person name="O'Flynn C."/>
        </authorList>
    </citation>
    <scope>NUCLEOTIDE SEQUENCE [LARGE SCALE GENOMIC DNA]</scope>
    <source>
        <strain evidence="1 2">OH887_COT-365</strain>
    </source>
</reference>
<dbReference type="RefSeq" id="WP_124846024.1">
    <property type="nucleotide sequence ID" value="NZ_RQZG01000026.1"/>
</dbReference>
<dbReference type="GO" id="GO:0016832">
    <property type="term" value="F:aldehyde-lyase activity"/>
    <property type="evidence" value="ECO:0007669"/>
    <property type="project" value="InterPro"/>
</dbReference>
<protein>
    <recommendedName>
        <fullName evidence="3">HEAT repeat domain-containing protein</fullName>
    </recommendedName>
</protein>
<proteinExistence type="predicted"/>
<accession>A0A3P1T3U4</accession>